<dbReference type="InterPro" id="IPR036280">
    <property type="entry name" value="Multihaem_cyt_sf"/>
</dbReference>
<keyword evidence="6 13" id="KW-0349">Heme</keyword>
<dbReference type="EMBL" id="UATL01000001">
    <property type="protein sequence ID" value="SPY28079.1"/>
    <property type="molecule type" value="Genomic_DNA"/>
</dbReference>
<dbReference type="NCBIfam" id="NF011606">
    <property type="entry name" value="PRK15032.1"/>
    <property type="match status" value="1"/>
</dbReference>
<dbReference type="GO" id="GO:0020037">
    <property type="term" value="F:heme binding"/>
    <property type="evidence" value="ECO:0007669"/>
    <property type="project" value="InterPro"/>
</dbReference>
<feature type="binding site" description="axial binding residue" evidence="14">
    <location>
        <position position="183"/>
    </location>
    <ligand>
        <name>heme</name>
        <dbReference type="ChEBI" id="CHEBI:30413"/>
        <label>3</label>
    </ligand>
    <ligandPart>
        <name>Fe</name>
        <dbReference type="ChEBI" id="CHEBI:18248"/>
    </ligandPart>
</feature>
<keyword evidence="9" id="KW-0249">Electron transport</keyword>
<dbReference type="Proteomes" id="UP000251647">
    <property type="component" value="Unassembled WGS sequence"/>
</dbReference>
<comment type="PTM">
    <text evidence="13">Binds 5 heme groups per subunit.</text>
</comment>
<accession>A0A2X1W7I4</accession>
<feature type="binding site" description="axial binding residue" evidence="14">
    <location>
        <position position="122"/>
    </location>
    <ligand>
        <name>heme</name>
        <dbReference type="ChEBI" id="CHEBI:30413"/>
        <label>2</label>
    </ligand>
    <ligandPart>
        <name>Fe</name>
        <dbReference type="ChEBI" id="CHEBI:18248"/>
    </ligandPart>
</feature>
<feature type="binding site" description="covalent" evidence="13">
    <location>
        <position position="214"/>
    </location>
    <ligand>
        <name>heme</name>
        <dbReference type="ChEBI" id="CHEBI:30413"/>
        <label>4</label>
    </ligand>
</feature>
<evidence type="ECO:0000256" key="9">
    <source>
        <dbReference type="ARBA" id="ARBA00022982"/>
    </source>
</evidence>
<evidence type="ECO:0000256" key="6">
    <source>
        <dbReference type="ARBA" id="ARBA00022617"/>
    </source>
</evidence>
<dbReference type="PIRSF" id="PIRSF000014">
    <property type="entry name" value="4_hem_cytch_TorC"/>
    <property type="match status" value="1"/>
</dbReference>
<dbReference type="InterPro" id="IPR038266">
    <property type="entry name" value="NapC/NirT_cytc_sf"/>
</dbReference>
<evidence type="ECO:0000256" key="13">
    <source>
        <dbReference type="PIRSR" id="PIRSR000014-1"/>
    </source>
</evidence>
<gene>
    <name evidence="17" type="primary">torC_3</name>
    <name evidence="17" type="ORF">NCTC11647_01166</name>
</gene>
<keyword evidence="4" id="KW-1003">Cell membrane</keyword>
<dbReference type="InterPro" id="IPR009154">
    <property type="entry name" value="Membr-bd_4haem_cyt_TorC"/>
</dbReference>
<keyword evidence="5" id="KW-0997">Cell inner membrane</keyword>
<dbReference type="GO" id="GO:0005506">
    <property type="term" value="F:iron ion binding"/>
    <property type="evidence" value="ECO:0007669"/>
    <property type="project" value="InterPro"/>
</dbReference>
<evidence type="ECO:0000313" key="18">
    <source>
        <dbReference type="Proteomes" id="UP000251647"/>
    </source>
</evidence>
<organism evidence="17 18">
    <name type="scientific">Photobacterium damselae</name>
    <dbReference type="NCBI Taxonomy" id="38293"/>
    <lineage>
        <taxon>Bacteria</taxon>
        <taxon>Pseudomonadati</taxon>
        <taxon>Pseudomonadota</taxon>
        <taxon>Gammaproteobacteria</taxon>
        <taxon>Vibrionales</taxon>
        <taxon>Vibrionaceae</taxon>
        <taxon>Photobacterium</taxon>
    </lineage>
</organism>
<feature type="binding site" description="covalent" evidence="13">
    <location>
        <position position="92"/>
    </location>
    <ligand>
        <name>heme</name>
        <dbReference type="ChEBI" id="CHEBI:30413"/>
        <label>1</label>
    </ligand>
</feature>
<feature type="binding site" description="axial binding residue" evidence="14">
    <location>
        <position position="93"/>
    </location>
    <ligand>
        <name>heme</name>
        <dbReference type="ChEBI" id="CHEBI:30413"/>
        <label>1</label>
    </ligand>
    <ligandPart>
        <name>Fe</name>
        <dbReference type="ChEBI" id="CHEBI:18248"/>
    </ligandPart>
</feature>
<evidence type="ECO:0000256" key="4">
    <source>
        <dbReference type="ARBA" id="ARBA00022475"/>
    </source>
</evidence>
<evidence type="ECO:0000256" key="3">
    <source>
        <dbReference type="ARBA" id="ARBA00022448"/>
    </source>
</evidence>
<evidence type="ECO:0000256" key="10">
    <source>
        <dbReference type="ARBA" id="ARBA00022989"/>
    </source>
</evidence>
<feature type="domain" description="NapC/NirT cytochrome c N-terminal" evidence="16">
    <location>
        <begin position="52"/>
        <end position="225"/>
    </location>
</feature>
<feature type="binding site" description="axial binding residue" evidence="14">
    <location>
        <position position="378"/>
    </location>
    <ligand>
        <name>heme</name>
        <dbReference type="ChEBI" id="CHEBI:30413"/>
        <label>5</label>
    </ligand>
    <ligandPart>
        <name>Fe</name>
        <dbReference type="ChEBI" id="CHEBI:18248"/>
    </ligandPart>
</feature>
<evidence type="ECO:0000256" key="14">
    <source>
        <dbReference type="PIRSR" id="PIRSR000014-2"/>
    </source>
</evidence>
<dbReference type="PANTHER" id="PTHR30333">
    <property type="entry name" value="CYTOCHROME C-TYPE PROTEIN"/>
    <property type="match status" value="1"/>
</dbReference>
<reference evidence="17 18" key="1">
    <citation type="submission" date="2018-06" db="EMBL/GenBank/DDBJ databases">
        <authorList>
            <consortium name="Pathogen Informatics"/>
            <person name="Doyle S."/>
        </authorList>
    </citation>
    <scope>NUCLEOTIDE SEQUENCE [LARGE SCALE GENOMIC DNA]</scope>
    <source>
        <strain evidence="17 18">NCTC11647</strain>
    </source>
</reference>
<evidence type="ECO:0000313" key="17">
    <source>
        <dbReference type="EMBL" id="SPY28079.1"/>
    </source>
</evidence>
<proteinExistence type="inferred from homology"/>
<dbReference type="NCBIfam" id="TIGR02162">
    <property type="entry name" value="torC"/>
    <property type="match status" value="1"/>
</dbReference>
<evidence type="ECO:0000259" key="16">
    <source>
        <dbReference type="Pfam" id="PF03264"/>
    </source>
</evidence>
<evidence type="ECO:0000256" key="12">
    <source>
        <dbReference type="ARBA" id="ARBA00023136"/>
    </source>
</evidence>
<dbReference type="GO" id="GO:0009055">
    <property type="term" value="F:electron transfer activity"/>
    <property type="evidence" value="ECO:0007669"/>
    <property type="project" value="InterPro"/>
</dbReference>
<evidence type="ECO:0000256" key="2">
    <source>
        <dbReference type="ARBA" id="ARBA00006417"/>
    </source>
</evidence>
<evidence type="ECO:0000256" key="5">
    <source>
        <dbReference type="ARBA" id="ARBA00022519"/>
    </source>
</evidence>
<sequence length="429" mass="47828">MPELFIQAINLIHIVPIRLNHKNSNVTVAYGGHHSLMESSTMKKLWQMLTKPSSKYSVLALVLVGIGITLAGIFAVHKGFEHASQTEFCTSCHTMQQNYEEYKQSVHFKNASGVRAECVDCHQPKDLPGAIQRKLGAWKDVYNHYITKKIDTPEKFEEHRLELAQMVWNRMSEQKSKTCKSCHDYSAMDHAKQSPEAAKAMTEAAAKDMNCIECHKGIAHELPNMAGGFQKSFQGLQAEATAQGAKADKLYSLGEKDLYATDDAKGKVEGKLLPASEVTVLERKGDMLKVEVNGWLEKAGKGRVMTEYMGKRVFKATIRGEVKANEKVIKEETDPATDIVWQNVAVQAWITKADMIDNIQPIWNYAEEMYGSTCNACHAAPDPGHFTANGWIASLKAMSSYYRLTKTEERTLLKYLQNHGKDTGGAGAH</sequence>
<dbReference type="SUPFAM" id="SSF48695">
    <property type="entry name" value="Multiheme cytochromes"/>
    <property type="match status" value="1"/>
</dbReference>
<dbReference type="Pfam" id="PF03264">
    <property type="entry name" value="Cytochrom_NNT"/>
    <property type="match status" value="1"/>
</dbReference>
<evidence type="ECO:0000256" key="1">
    <source>
        <dbReference type="ARBA" id="ARBA00004249"/>
    </source>
</evidence>
<dbReference type="FunFam" id="1.10.3820.10:FF:000001">
    <property type="entry name" value="Cytochrome c-type protein"/>
    <property type="match status" value="1"/>
</dbReference>
<comment type="subcellular location">
    <subcellularLocation>
        <location evidence="1">Cell inner membrane</location>
        <topology evidence="1">Single-pass type II membrane protein</topology>
    </subcellularLocation>
</comment>
<feature type="binding site" description="covalent" evidence="13">
    <location>
        <position position="374"/>
    </location>
    <ligand>
        <name>heme</name>
        <dbReference type="ChEBI" id="CHEBI:30413"/>
        <label>5</label>
    </ligand>
</feature>
<evidence type="ECO:0000256" key="15">
    <source>
        <dbReference type="SAM" id="Phobius"/>
    </source>
</evidence>
<keyword evidence="7 15" id="KW-0812">Transmembrane</keyword>
<feature type="transmembrane region" description="Helical" evidence="15">
    <location>
        <begin position="56"/>
        <end position="76"/>
    </location>
</feature>
<keyword evidence="11 14" id="KW-0408">Iron</keyword>
<dbReference type="InterPro" id="IPR051174">
    <property type="entry name" value="Cytochrome_c-type_ET"/>
</dbReference>
<dbReference type="InterPro" id="IPR005126">
    <property type="entry name" value="NapC/NirT_cyt_c_N"/>
</dbReference>
<dbReference type="GO" id="GO:0009061">
    <property type="term" value="P:anaerobic respiration"/>
    <property type="evidence" value="ECO:0007669"/>
    <property type="project" value="TreeGrafter"/>
</dbReference>
<feature type="binding site" description="covalent" evidence="13">
    <location>
        <position position="118"/>
    </location>
    <ligand>
        <name>heme</name>
        <dbReference type="ChEBI" id="CHEBI:30413"/>
        <label>2</label>
    </ligand>
</feature>
<feature type="binding site" description="covalent" evidence="13">
    <location>
        <position position="179"/>
    </location>
    <ligand>
        <name>heme</name>
        <dbReference type="ChEBI" id="CHEBI:30413"/>
        <label>3</label>
    </ligand>
</feature>
<evidence type="ECO:0000256" key="11">
    <source>
        <dbReference type="ARBA" id="ARBA00023004"/>
    </source>
</evidence>
<feature type="binding site" description="covalent" evidence="13">
    <location>
        <position position="377"/>
    </location>
    <ligand>
        <name>heme</name>
        <dbReference type="ChEBI" id="CHEBI:30413"/>
        <label>5</label>
    </ligand>
</feature>
<evidence type="ECO:0000256" key="8">
    <source>
        <dbReference type="ARBA" id="ARBA00022723"/>
    </source>
</evidence>
<feature type="binding site" description="covalent" evidence="13">
    <location>
        <position position="121"/>
    </location>
    <ligand>
        <name>heme</name>
        <dbReference type="ChEBI" id="CHEBI:30413"/>
        <label>2</label>
    </ligand>
</feature>
<dbReference type="GO" id="GO:0009276">
    <property type="term" value="C:Gram-negative-bacterium-type cell wall"/>
    <property type="evidence" value="ECO:0007669"/>
    <property type="project" value="InterPro"/>
</dbReference>
<feature type="binding site" description="axial binding residue" evidence="14">
    <location>
        <position position="215"/>
    </location>
    <ligand>
        <name>heme</name>
        <dbReference type="ChEBI" id="CHEBI:30413"/>
        <label>4</label>
    </ligand>
    <ligandPart>
        <name>Fe</name>
        <dbReference type="ChEBI" id="CHEBI:18248"/>
    </ligandPart>
</feature>
<dbReference type="GO" id="GO:0005886">
    <property type="term" value="C:plasma membrane"/>
    <property type="evidence" value="ECO:0007669"/>
    <property type="project" value="UniProtKB-SubCell"/>
</dbReference>
<dbReference type="PANTHER" id="PTHR30333:SF2">
    <property type="entry name" value="CYTOCHROME C-TYPE PROTEIN TORC"/>
    <property type="match status" value="1"/>
</dbReference>
<keyword evidence="8" id="KW-0479">Metal-binding</keyword>
<feature type="binding site" description="covalent" evidence="13">
    <location>
        <position position="89"/>
    </location>
    <ligand>
        <name>heme</name>
        <dbReference type="ChEBI" id="CHEBI:30413"/>
        <label>1</label>
    </ligand>
</feature>
<comment type="similarity">
    <text evidence="2">Belongs to the TorC/TorY family.</text>
</comment>
<name>A0A2X1W7I4_PHODM</name>
<keyword evidence="10 15" id="KW-1133">Transmembrane helix</keyword>
<protein>
    <submittedName>
        <fullName evidence="17">Cytochrome c-type protein TorC</fullName>
    </submittedName>
</protein>
<keyword evidence="3" id="KW-0813">Transport</keyword>
<feature type="binding site" description="covalent" evidence="13">
    <location>
        <position position="211"/>
    </location>
    <ligand>
        <name>heme</name>
        <dbReference type="ChEBI" id="CHEBI:30413"/>
        <label>4</label>
    </ligand>
</feature>
<evidence type="ECO:0000256" key="7">
    <source>
        <dbReference type="ARBA" id="ARBA00022692"/>
    </source>
</evidence>
<dbReference type="AlphaFoldDB" id="A0A2X1W7I4"/>
<dbReference type="Gene3D" id="1.10.3820.10">
    <property type="entry name" value="Di-heme elbow motif domain"/>
    <property type="match status" value="1"/>
</dbReference>
<keyword evidence="12 15" id="KW-0472">Membrane</keyword>
<feature type="binding site" description="covalent" evidence="13">
    <location>
        <position position="182"/>
    </location>
    <ligand>
        <name>heme</name>
        <dbReference type="ChEBI" id="CHEBI:30413"/>
        <label>3</label>
    </ligand>
</feature>